<reference evidence="1" key="1">
    <citation type="journal article" date="2015" name="Nature">
        <title>Complex archaea that bridge the gap between prokaryotes and eukaryotes.</title>
        <authorList>
            <person name="Spang A."/>
            <person name="Saw J.H."/>
            <person name="Jorgensen S.L."/>
            <person name="Zaremba-Niedzwiedzka K."/>
            <person name="Martijn J."/>
            <person name="Lind A.E."/>
            <person name="van Eijk R."/>
            <person name="Schleper C."/>
            <person name="Guy L."/>
            <person name="Ettema T.J."/>
        </authorList>
    </citation>
    <scope>NUCLEOTIDE SEQUENCE</scope>
</reference>
<accession>A0A0F9U130</accession>
<name>A0A0F9U130_9ZZZZ</name>
<sequence length="273" mass="31817">MNVINYFSIVDHFKKEVIDFKGRSLGFCEQSSFSFYYHYGIEPKDFVDKANELLNKYNINIPNDYPKECKIYQKLAGEFELFPNRAFIKCINVCILIEENYDIDTSKILRWELFKPNSISGIYHACSMSFIDLYYLNKDSNVIITKEEDNQLNPDLIIDNFKFDVKTIAESDWTTEINPETGQSDDRLLAEDLCYDLGTFIRNRGYKGIKQADVVFADLSQKAIGRLYIIFGTKSIEISRGLPELKKNRIIFLHGVIWIVADFTLTFRKNYGI</sequence>
<dbReference type="AlphaFoldDB" id="A0A0F9U130"/>
<comment type="caution">
    <text evidence="1">The sequence shown here is derived from an EMBL/GenBank/DDBJ whole genome shotgun (WGS) entry which is preliminary data.</text>
</comment>
<protein>
    <submittedName>
        <fullName evidence="1">Uncharacterized protein</fullName>
    </submittedName>
</protein>
<dbReference type="EMBL" id="LAZR01001282">
    <property type="protein sequence ID" value="KKN47333.1"/>
    <property type="molecule type" value="Genomic_DNA"/>
</dbReference>
<gene>
    <name evidence="1" type="ORF">LCGC14_0663920</name>
</gene>
<evidence type="ECO:0000313" key="1">
    <source>
        <dbReference type="EMBL" id="KKN47333.1"/>
    </source>
</evidence>
<organism evidence="1">
    <name type="scientific">marine sediment metagenome</name>
    <dbReference type="NCBI Taxonomy" id="412755"/>
    <lineage>
        <taxon>unclassified sequences</taxon>
        <taxon>metagenomes</taxon>
        <taxon>ecological metagenomes</taxon>
    </lineage>
</organism>
<proteinExistence type="predicted"/>